<comment type="caution">
    <text evidence="1">The sequence shown here is derived from an EMBL/GenBank/DDBJ whole genome shotgun (WGS) entry which is preliminary data.</text>
</comment>
<accession>A0A1Q8YAG8</accession>
<organism evidence="1 2">
    <name type="scientific">Rhodoferax antarcticus ANT.BR</name>
    <dbReference type="NCBI Taxonomy" id="1111071"/>
    <lineage>
        <taxon>Bacteria</taxon>
        <taxon>Pseudomonadati</taxon>
        <taxon>Pseudomonadota</taxon>
        <taxon>Betaproteobacteria</taxon>
        <taxon>Burkholderiales</taxon>
        <taxon>Comamonadaceae</taxon>
        <taxon>Rhodoferax</taxon>
    </lineage>
</organism>
<evidence type="ECO:0000313" key="1">
    <source>
        <dbReference type="EMBL" id="OLP04973.1"/>
    </source>
</evidence>
<dbReference type="EMBL" id="MSYM01000018">
    <property type="protein sequence ID" value="OLP04973.1"/>
    <property type="molecule type" value="Genomic_DNA"/>
</dbReference>
<protein>
    <submittedName>
        <fullName evidence="1">Uncharacterized protein</fullName>
    </submittedName>
</protein>
<proteinExistence type="predicted"/>
<sequence>MWRDAWAFFPGQRVKASGPALDLPQEADKIVDACQHFMQPSDCIDFYSCLRLCHKG</sequence>
<dbReference type="AlphaFoldDB" id="A0A1Q8YAG8"/>
<keyword evidence="2" id="KW-1185">Reference proteome</keyword>
<gene>
    <name evidence="1" type="ORF">BLL52_3793</name>
</gene>
<evidence type="ECO:0000313" key="2">
    <source>
        <dbReference type="Proteomes" id="UP000185911"/>
    </source>
</evidence>
<dbReference type="Proteomes" id="UP000185911">
    <property type="component" value="Unassembled WGS sequence"/>
</dbReference>
<reference evidence="1 2" key="1">
    <citation type="submission" date="2017-01" db="EMBL/GenBank/DDBJ databases">
        <title>Genome sequence of Rhodoferax antarcticus ANT.BR, a psychrophilic purple nonsulfur bacterium from an Antarctic microbial mat.</title>
        <authorList>
            <person name="Baker J."/>
            <person name="Riester C."/>
            <person name="Skinner B."/>
            <person name="Newell A."/>
            <person name="Swingley W."/>
            <person name="Madigan M."/>
            <person name="Jung D."/>
            <person name="Asao M."/>
            <person name="Chen M."/>
            <person name="Loughlin P."/>
            <person name="Pan H."/>
            <person name="Lin S."/>
            <person name="Li N."/>
            <person name="Shaw J."/>
            <person name="Prado M."/>
            <person name="Sherman C."/>
            <person name="Li X."/>
            <person name="Tang J."/>
            <person name="Blankenship R."/>
            <person name="Zhao T."/>
            <person name="Touchman J."/>
            <person name="Sattley M."/>
        </authorList>
    </citation>
    <scope>NUCLEOTIDE SEQUENCE [LARGE SCALE GENOMIC DNA]</scope>
    <source>
        <strain evidence="1 2">ANT.BR</strain>
    </source>
</reference>
<name>A0A1Q8YAG8_9BURK</name>